<sequence>MDPLLAYLTTTCDPLTGLVRRVEVERAAVAALADDPVRTCVWFAAMIGPFVRALPAGDPWTSVSARLPNGLTAGPQPPPGPAAVSPSGGFGTVEDHLDLVPRGADDIGDDLQLAGIAAPLPLPAAYLIASAGGGAGLPELAAACLAVRGLSEADGGFDVPPIWAGLVAPGRPDSAPGGFHLLSSALRMVLARYRTYVGDGAVSAEAPQLAIELDAWLASRDLAGVDPSAPPARLRDDLAGALAPVRRQQRTDIAWAGREAEVAVDDLEPAVEPPLRSTPIPAGSYDDFRLT</sequence>
<accession>A0ABP7AL90</accession>
<gene>
    <name evidence="2" type="ORF">GCM10022236_42270</name>
</gene>
<evidence type="ECO:0000256" key="1">
    <source>
        <dbReference type="SAM" id="MobiDB-lite"/>
    </source>
</evidence>
<protein>
    <submittedName>
        <fullName evidence="2">Uncharacterized protein</fullName>
    </submittedName>
</protein>
<feature type="region of interest" description="Disordered" evidence="1">
    <location>
        <begin position="269"/>
        <end position="291"/>
    </location>
</feature>
<proteinExistence type="predicted"/>
<feature type="region of interest" description="Disordered" evidence="1">
    <location>
        <begin position="67"/>
        <end position="86"/>
    </location>
</feature>
<dbReference type="Proteomes" id="UP001501490">
    <property type="component" value="Unassembled WGS sequence"/>
</dbReference>
<name>A0ABP7AL90_9ACTN</name>
<reference evidence="3" key="1">
    <citation type="journal article" date="2019" name="Int. J. Syst. Evol. Microbiol.">
        <title>The Global Catalogue of Microorganisms (GCM) 10K type strain sequencing project: providing services to taxonomists for standard genome sequencing and annotation.</title>
        <authorList>
            <consortium name="The Broad Institute Genomics Platform"/>
            <consortium name="The Broad Institute Genome Sequencing Center for Infectious Disease"/>
            <person name="Wu L."/>
            <person name="Ma J."/>
        </authorList>
    </citation>
    <scope>NUCLEOTIDE SEQUENCE [LARGE SCALE GENOMIC DNA]</scope>
    <source>
        <strain evidence="3">JCM 16929</strain>
    </source>
</reference>
<dbReference type="EMBL" id="BAABAB010000036">
    <property type="protein sequence ID" value="GAA3635205.1"/>
    <property type="molecule type" value="Genomic_DNA"/>
</dbReference>
<organism evidence="2 3">
    <name type="scientific">Microlunatus ginsengisoli</name>
    <dbReference type="NCBI Taxonomy" id="363863"/>
    <lineage>
        <taxon>Bacteria</taxon>
        <taxon>Bacillati</taxon>
        <taxon>Actinomycetota</taxon>
        <taxon>Actinomycetes</taxon>
        <taxon>Propionibacteriales</taxon>
        <taxon>Propionibacteriaceae</taxon>
        <taxon>Microlunatus</taxon>
    </lineage>
</organism>
<keyword evidence="3" id="KW-1185">Reference proteome</keyword>
<evidence type="ECO:0000313" key="2">
    <source>
        <dbReference type="EMBL" id="GAA3635205.1"/>
    </source>
</evidence>
<dbReference type="RefSeq" id="WP_344808316.1">
    <property type="nucleotide sequence ID" value="NZ_BAABAB010000036.1"/>
</dbReference>
<evidence type="ECO:0000313" key="3">
    <source>
        <dbReference type="Proteomes" id="UP001501490"/>
    </source>
</evidence>
<comment type="caution">
    <text evidence="2">The sequence shown here is derived from an EMBL/GenBank/DDBJ whole genome shotgun (WGS) entry which is preliminary data.</text>
</comment>